<proteinExistence type="inferred from homology"/>
<evidence type="ECO:0000313" key="7">
    <source>
        <dbReference type="Proteomes" id="UP000253094"/>
    </source>
</evidence>
<evidence type="ECO:0000256" key="4">
    <source>
        <dbReference type="SAM" id="SignalP"/>
    </source>
</evidence>
<accession>A0A367FQ96</accession>
<evidence type="ECO:0000313" key="6">
    <source>
        <dbReference type="EMBL" id="RCG32563.1"/>
    </source>
</evidence>
<name>A0A367FQ96_9ACTN</name>
<dbReference type="GO" id="GO:0005576">
    <property type="term" value="C:extracellular region"/>
    <property type="evidence" value="ECO:0007669"/>
    <property type="project" value="TreeGrafter"/>
</dbReference>
<comment type="caution">
    <text evidence="6">The sequence shown here is derived from an EMBL/GenBank/DDBJ whole genome shotgun (WGS) entry which is preliminary data.</text>
</comment>
<evidence type="ECO:0000256" key="3">
    <source>
        <dbReference type="ARBA" id="ARBA00022729"/>
    </source>
</evidence>
<gene>
    <name evidence="6" type="ORF">DQ384_03455</name>
</gene>
<dbReference type="RefSeq" id="WP_114027201.1">
    <property type="nucleotide sequence ID" value="NZ_QOIL01000002.1"/>
</dbReference>
<dbReference type="OrthoDB" id="9807888at2"/>
<dbReference type="EMBL" id="QOIL01000002">
    <property type="protein sequence ID" value="RCG32563.1"/>
    <property type="molecule type" value="Genomic_DNA"/>
</dbReference>
<feature type="domain" description="Solute-binding protein family 3/N-terminal" evidence="5">
    <location>
        <begin position="40"/>
        <end position="269"/>
    </location>
</feature>
<keyword evidence="3 4" id="KW-0732">Signal</keyword>
<keyword evidence="7" id="KW-1185">Reference proteome</keyword>
<keyword evidence="2" id="KW-0813">Transport</keyword>
<dbReference type="GO" id="GO:0006865">
    <property type="term" value="P:amino acid transport"/>
    <property type="evidence" value="ECO:0007669"/>
    <property type="project" value="TreeGrafter"/>
</dbReference>
<dbReference type="InterPro" id="IPR051455">
    <property type="entry name" value="Bact_solute-bind_prot3"/>
</dbReference>
<dbReference type="GO" id="GO:0030288">
    <property type="term" value="C:outer membrane-bounded periplasmic space"/>
    <property type="evidence" value="ECO:0007669"/>
    <property type="project" value="TreeGrafter"/>
</dbReference>
<dbReference type="SUPFAM" id="SSF53850">
    <property type="entry name" value="Periplasmic binding protein-like II"/>
    <property type="match status" value="1"/>
</dbReference>
<evidence type="ECO:0000256" key="1">
    <source>
        <dbReference type="ARBA" id="ARBA00010333"/>
    </source>
</evidence>
<dbReference type="PANTHER" id="PTHR30085">
    <property type="entry name" value="AMINO ACID ABC TRANSPORTER PERMEASE"/>
    <property type="match status" value="1"/>
</dbReference>
<organism evidence="6 7">
    <name type="scientific">Sphaerisporangium album</name>
    <dbReference type="NCBI Taxonomy" id="509200"/>
    <lineage>
        <taxon>Bacteria</taxon>
        <taxon>Bacillati</taxon>
        <taxon>Actinomycetota</taxon>
        <taxon>Actinomycetes</taxon>
        <taxon>Streptosporangiales</taxon>
        <taxon>Streptosporangiaceae</taxon>
        <taxon>Sphaerisporangium</taxon>
    </lineage>
</organism>
<feature type="signal peptide" evidence="4">
    <location>
        <begin position="1"/>
        <end position="17"/>
    </location>
</feature>
<dbReference type="Proteomes" id="UP000253094">
    <property type="component" value="Unassembled WGS sequence"/>
</dbReference>
<dbReference type="CDD" id="cd13690">
    <property type="entry name" value="PBP2_GluB"/>
    <property type="match status" value="1"/>
</dbReference>
<evidence type="ECO:0000256" key="2">
    <source>
        <dbReference type="ARBA" id="ARBA00022448"/>
    </source>
</evidence>
<dbReference type="PANTHER" id="PTHR30085:SF6">
    <property type="entry name" value="ABC TRANSPORTER GLUTAMINE-BINDING PROTEIN GLNH"/>
    <property type="match status" value="1"/>
</dbReference>
<sequence>MRSRQIGALLLSAAALAGSLAACGNSGPTSAIEKAKNDKKLTIGVKYDQPGLGLKKPDGTVEGFDVDVAKYLAGELGVPESGITWKEARSANRETFLQQGQVDMIVATYSITEARKPKVTFGGPFYIAHQDTLVRSDDTSITSLDSLKGKRICQVTGSNSWKNIAEGTNKENKKVEVQLVPAGAYEECVTKLKGNAIDAVTTDDMILAGFAKREGSSLKVTGAPFTDEKYGVGLKKGDKETCEAVNKAITKMYQDGTIQKLFEKHFSGTGLQFTATGAPPAEGCS</sequence>
<dbReference type="Gene3D" id="3.40.190.10">
    <property type="entry name" value="Periplasmic binding protein-like II"/>
    <property type="match status" value="2"/>
</dbReference>
<protein>
    <submittedName>
        <fullName evidence="6">Glutamate-binding protein</fullName>
    </submittedName>
</protein>
<comment type="similarity">
    <text evidence="1">Belongs to the bacterial solute-binding protein 3 family.</text>
</comment>
<reference evidence="6 7" key="1">
    <citation type="submission" date="2018-06" db="EMBL/GenBank/DDBJ databases">
        <title>Sphaerisporangium craniellae sp. nov., isolated from a marine sponge in the South China Sea.</title>
        <authorList>
            <person name="Li L."/>
        </authorList>
    </citation>
    <scope>NUCLEOTIDE SEQUENCE [LARGE SCALE GENOMIC DNA]</scope>
    <source>
        <strain evidence="6 7">CCTCC AA 208026</strain>
    </source>
</reference>
<dbReference type="InterPro" id="IPR001638">
    <property type="entry name" value="Solute-binding_3/MltF_N"/>
</dbReference>
<evidence type="ECO:0000259" key="5">
    <source>
        <dbReference type="SMART" id="SM00062"/>
    </source>
</evidence>
<dbReference type="SMART" id="SM00062">
    <property type="entry name" value="PBPb"/>
    <property type="match status" value="1"/>
</dbReference>
<dbReference type="Pfam" id="PF00497">
    <property type="entry name" value="SBP_bac_3"/>
    <property type="match status" value="1"/>
</dbReference>
<dbReference type="AlphaFoldDB" id="A0A367FQ96"/>
<feature type="chain" id="PRO_5038553371" evidence="4">
    <location>
        <begin position="18"/>
        <end position="285"/>
    </location>
</feature>
<dbReference type="PROSITE" id="PS51257">
    <property type="entry name" value="PROKAR_LIPOPROTEIN"/>
    <property type="match status" value="1"/>
</dbReference>